<dbReference type="Proteomes" id="UP001374893">
    <property type="component" value="Chromosome"/>
</dbReference>
<gene>
    <name evidence="2" type="ORF">HAHE_11880</name>
</gene>
<proteinExistence type="predicted"/>
<sequence>MKLPSWSWNAGGLALALVAGVMIGRGTGGGSQADAASGNDGVPPRPGSRAEAGGALGDGVSATRRERDSDSVVSGRRTSAAGLQSILDSASRIDRTQRLLAFLDRLPDGEFASVYEKLRDDPGSNLLRSERSLLLQAWAERDPYAVTSYLQENGAEDWERENVLGSWAAADPQAAFAWALDAPDGGDVNNWVVGAIRGAAATDPMIARDLLGQIESSETRRNALRNIEEHVTRFGYDYAEGWIAGVSDEGMRNEASRRFADELAELDPVRAGDWNAMIADTNTRRDVSETVSDRWARQDLDSAKAWVNSLPEDTRTEAAEGVARHYARQDPAEAAVWLASLGNNPDLDGAKRIFVDEAFRNAPEVSMNFVANIADERSRTKSYYRYIGEWMRRDEASAKAWTESNAQSLPSGVVKRYLR</sequence>
<evidence type="ECO:0000256" key="1">
    <source>
        <dbReference type="SAM" id="MobiDB-lite"/>
    </source>
</evidence>
<reference evidence="2 3" key="1">
    <citation type="submission" date="2021-06" db="EMBL/GenBank/DDBJ databases">
        <title>Complete genome of Haloferula helveola possessing various polysaccharide degrading enzymes.</title>
        <authorList>
            <person name="Takami H."/>
            <person name="Huang C."/>
            <person name="Hamasaki K."/>
        </authorList>
    </citation>
    <scope>NUCLEOTIDE SEQUENCE [LARGE SCALE GENOMIC DNA]</scope>
    <source>
        <strain evidence="2 3">CN-1</strain>
    </source>
</reference>
<accession>A0ABM7RD39</accession>
<dbReference type="RefSeq" id="WP_338689393.1">
    <property type="nucleotide sequence ID" value="NZ_AP024702.1"/>
</dbReference>
<evidence type="ECO:0000313" key="3">
    <source>
        <dbReference type="Proteomes" id="UP001374893"/>
    </source>
</evidence>
<evidence type="ECO:0008006" key="4">
    <source>
        <dbReference type="Google" id="ProtNLM"/>
    </source>
</evidence>
<evidence type="ECO:0000313" key="2">
    <source>
        <dbReference type="EMBL" id="BCX47280.1"/>
    </source>
</evidence>
<feature type="region of interest" description="Disordered" evidence="1">
    <location>
        <begin position="28"/>
        <end position="76"/>
    </location>
</feature>
<name>A0ABM7RD39_9BACT</name>
<protein>
    <recommendedName>
        <fullName evidence="4">HEAT repeat domain-containing protein</fullName>
    </recommendedName>
</protein>
<organism evidence="2 3">
    <name type="scientific">Haloferula helveola</name>
    <dbReference type="NCBI Taxonomy" id="490095"/>
    <lineage>
        <taxon>Bacteria</taxon>
        <taxon>Pseudomonadati</taxon>
        <taxon>Verrucomicrobiota</taxon>
        <taxon>Verrucomicrobiia</taxon>
        <taxon>Verrucomicrobiales</taxon>
        <taxon>Verrucomicrobiaceae</taxon>
        <taxon>Haloferula</taxon>
    </lineage>
</organism>
<keyword evidence="3" id="KW-1185">Reference proteome</keyword>
<dbReference type="EMBL" id="AP024702">
    <property type="protein sequence ID" value="BCX47280.1"/>
    <property type="molecule type" value="Genomic_DNA"/>
</dbReference>